<reference evidence="14" key="2">
    <citation type="submission" date="2021-05" db="EMBL/GenBank/DDBJ databases">
        <authorList>
            <person name="Pain A."/>
        </authorList>
    </citation>
    <scope>NUCLEOTIDE SEQUENCE</scope>
    <source>
        <strain evidence="14">1802A</strain>
    </source>
</reference>
<dbReference type="PANTHER" id="PTHR21646:SF16">
    <property type="entry name" value="U4_U6.U5 TRI-SNRNP-ASSOCIATED PROTEIN 2"/>
    <property type="match status" value="1"/>
</dbReference>
<evidence type="ECO:0000256" key="8">
    <source>
        <dbReference type="ARBA" id="ARBA00023187"/>
    </source>
</evidence>
<dbReference type="PROSITE" id="PS50235">
    <property type="entry name" value="USP_3"/>
    <property type="match status" value="1"/>
</dbReference>
<evidence type="ECO:0000256" key="4">
    <source>
        <dbReference type="ARBA" id="ARBA00022723"/>
    </source>
</evidence>
<organism evidence="14 15">
    <name type="scientific">Babesia divergens</name>
    <dbReference type="NCBI Taxonomy" id="32595"/>
    <lineage>
        <taxon>Eukaryota</taxon>
        <taxon>Sar</taxon>
        <taxon>Alveolata</taxon>
        <taxon>Apicomplexa</taxon>
        <taxon>Aconoidasida</taxon>
        <taxon>Piroplasmida</taxon>
        <taxon>Babesiidae</taxon>
        <taxon>Babesia</taxon>
    </lineage>
</organism>
<dbReference type="GO" id="GO:0004843">
    <property type="term" value="F:cysteine-type deubiquitinase activity"/>
    <property type="evidence" value="ECO:0007669"/>
    <property type="project" value="InterPro"/>
</dbReference>
<accession>A0AAD9LKF5</accession>
<keyword evidence="9" id="KW-0539">Nucleus</keyword>
<reference evidence="14" key="1">
    <citation type="journal article" date="2014" name="Nucleic Acids Res.">
        <title>The evolutionary dynamics of variant antigen genes in Babesia reveal a history of genomic innovation underlying host-parasite interaction.</title>
        <authorList>
            <person name="Jackson A.P."/>
            <person name="Otto T.D."/>
            <person name="Darby A."/>
            <person name="Ramaprasad A."/>
            <person name="Xia D."/>
            <person name="Echaide I.E."/>
            <person name="Farber M."/>
            <person name="Gahlot S."/>
            <person name="Gamble J."/>
            <person name="Gupta D."/>
            <person name="Gupta Y."/>
            <person name="Jackson L."/>
            <person name="Malandrin L."/>
            <person name="Malas T.B."/>
            <person name="Moussa E."/>
            <person name="Nair M."/>
            <person name="Reid A.J."/>
            <person name="Sanders M."/>
            <person name="Sharma J."/>
            <person name="Tracey A."/>
            <person name="Quail M.A."/>
            <person name="Weir W."/>
            <person name="Wastling J.M."/>
            <person name="Hall N."/>
            <person name="Willadsen P."/>
            <person name="Lingelbach K."/>
            <person name="Shiels B."/>
            <person name="Tait A."/>
            <person name="Berriman M."/>
            <person name="Allred D.R."/>
            <person name="Pain A."/>
        </authorList>
    </citation>
    <scope>NUCLEOTIDE SEQUENCE</scope>
    <source>
        <strain evidence="14">1802A</strain>
    </source>
</reference>
<dbReference type="InterPro" id="IPR038765">
    <property type="entry name" value="Papain-like_cys_pep_sf"/>
</dbReference>
<dbReference type="InterPro" id="IPR001394">
    <property type="entry name" value="Peptidase_C19_UCH"/>
</dbReference>
<evidence type="ECO:0000313" key="15">
    <source>
        <dbReference type="Proteomes" id="UP001195914"/>
    </source>
</evidence>
<comment type="caution">
    <text evidence="14">The sequence shown here is derived from an EMBL/GenBank/DDBJ whole genome shotgun (WGS) entry which is preliminary data.</text>
</comment>
<evidence type="ECO:0000313" key="14">
    <source>
        <dbReference type="EMBL" id="KAK1939606.1"/>
    </source>
</evidence>
<protein>
    <submittedName>
        <fullName evidence="14">U4/u6.u5 tri-snRNP-associated 65 kDa protein</fullName>
    </submittedName>
</protein>
<dbReference type="SUPFAM" id="SSF54001">
    <property type="entry name" value="Cysteine proteinases"/>
    <property type="match status" value="1"/>
</dbReference>
<evidence type="ECO:0000256" key="9">
    <source>
        <dbReference type="ARBA" id="ARBA00023242"/>
    </source>
</evidence>
<dbReference type="GO" id="GO:0000245">
    <property type="term" value="P:spliceosomal complex assembly"/>
    <property type="evidence" value="ECO:0007669"/>
    <property type="project" value="InterPro"/>
</dbReference>
<keyword evidence="6 10" id="KW-0863">Zinc-finger</keyword>
<dbReference type="InterPro" id="IPR050185">
    <property type="entry name" value="Ub_carboxyl-term_hydrolase"/>
</dbReference>
<dbReference type="InterPro" id="IPR033809">
    <property type="entry name" value="USP39"/>
</dbReference>
<feature type="compositionally biased region" description="Polar residues" evidence="11">
    <location>
        <begin position="21"/>
        <end position="31"/>
    </location>
</feature>
<evidence type="ECO:0000256" key="1">
    <source>
        <dbReference type="ARBA" id="ARBA00004123"/>
    </source>
</evidence>
<dbReference type="Proteomes" id="UP001195914">
    <property type="component" value="Unassembled WGS sequence"/>
</dbReference>
<dbReference type="InterPro" id="IPR013083">
    <property type="entry name" value="Znf_RING/FYVE/PHD"/>
</dbReference>
<keyword evidence="7" id="KW-0862">Zinc</keyword>
<keyword evidence="3" id="KW-0507">mRNA processing</keyword>
<dbReference type="SMART" id="SM00290">
    <property type="entry name" value="ZnF_UBP"/>
    <property type="match status" value="1"/>
</dbReference>
<dbReference type="Gene3D" id="3.30.40.10">
    <property type="entry name" value="Zinc/RING finger domain, C3HC4 (zinc finger)"/>
    <property type="match status" value="1"/>
</dbReference>
<evidence type="ECO:0000256" key="7">
    <source>
        <dbReference type="ARBA" id="ARBA00022833"/>
    </source>
</evidence>
<keyword evidence="4" id="KW-0479">Metal-binding</keyword>
<keyword evidence="15" id="KW-1185">Reference proteome</keyword>
<name>A0AAD9LKF5_BABDI</name>
<comment type="similarity">
    <text evidence="2">Belongs to the peptidase C19 family.</text>
</comment>
<evidence type="ECO:0000256" key="10">
    <source>
        <dbReference type="PROSITE-ProRule" id="PRU00502"/>
    </source>
</evidence>
<dbReference type="InterPro" id="IPR028889">
    <property type="entry name" value="USP"/>
</dbReference>
<evidence type="ECO:0000256" key="3">
    <source>
        <dbReference type="ARBA" id="ARBA00022664"/>
    </source>
</evidence>
<dbReference type="GO" id="GO:0005681">
    <property type="term" value="C:spliceosomal complex"/>
    <property type="evidence" value="ECO:0007669"/>
    <property type="project" value="UniProtKB-KW"/>
</dbReference>
<dbReference type="SUPFAM" id="SSF57850">
    <property type="entry name" value="RING/U-box"/>
    <property type="match status" value="1"/>
</dbReference>
<dbReference type="Pfam" id="PF02148">
    <property type="entry name" value="zf-UBP"/>
    <property type="match status" value="1"/>
</dbReference>
<dbReference type="Gene3D" id="3.90.70.10">
    <property type="entry name" value="Cysteine proteinases"/>
    <property type="match status" value="1"/>
</dbReference>
<sequence length="541" mass="61178">MAVATAARKRQIENNDEPTDSDATTGSNKMQNVTGGLLQYHKEEMCIGYQDNSHTSNRNHDVGVTGESTCANYHISKETENKAKIKCPYLGTINRHLLDFDFEKLCSISLSNKHVYACLVCGKYFQGRGKNTYAYTHAIEESHYVFMNLEDCKIYCLPENYLVEDASLNDIVNFLQPTFTKEYVKNIDSKIVYGKALDGTDFIPGCIGLNNLKKSDFFNVVIQALCCVGSLRNYLLLLDVKKVQPPDPIITTLSELIRKIFNTKNFKGIVSPHEFLQAVGVASGGTYKIGSQSDPVALMSWIFNRLHNRLKSKRTAGMWLNPVYMSYPESIISKTFGGQLKVFTLDGQKWKTDIVPFKMLTLDVPSAPIFKDAQEKNVIPTVPIFQLLQKFDGQTEHTSSKGNLCRYSILKLPQYLVLNIKRFTQNNFFLEKNPTIVSFPMKNLDLAQYLDEQSEDRISNSARYDLICNVCHQGSPTAGSYKIHIHHAPSGDWYELEDLLVTSVLPQFVAQSESYIQVYKRQDGGAADAPQEREEDINMFD</sequence>
<feature type="domain" description="USP" evidence="12">
    <location>
        <begin position="207"/>
        <end position="522"/>
    </location>
</feature>
<evidence type="ECO:0000256" key="5">
    <source>
        <dbReference type="ARBA" id="ARBA00022728"/>
    </source>
</evidence>
<dbReference type="PANTHER" id="PTHR21646">
    <property type="entry name" value="UBIQUITIN CARBOXYL-TERMINAL HYDROLASE"/>
    <property type="match status" value="1"/>
</dbReference>
<dbReference type="AlphaFoldDB" id="A0AAD9LKF5"/>
<dbReference type="GO" id="GO:0016579">
    <property type="term" value="P:protein deubiquitination"/>
    <property type="evidence" value="ECO:0007669"/>
    <property type="project" value="InterPro"/>
</dbReference>
<proteinExistence type="inferred from homology"/>
<evidence type="ECO:0000259" key="13">
    <source>
        <dbReference type="PROSITE" id="PS50271"/>
    </source>
</evidence>
<evidence type="ECO:0000259" key="12">
    <source>
        <dbReference type="PROSITE" id="PS50235"/>
    </source>
</evidence>
<keyword evidence="5" id="KW-0747">Spliceosome</keyword>
<dbReference type="Pfam" id="PF00443">
    <property type="entry name" value="UCH"/>
    <property type="match status" value="1"/>
</dbReference>
<dbReference type="GO" id="GO:0008270">
    <property type="term" value="F:zinc ion binding"/>
    <property type="evidence" value="ECO:0007669"/>
    <property type="project" value="UniProtKB-KW"/>
</dbReference>
<comment type="subcellular location">
    <subcellularLocation>
        <location evidence="1">Nucleus</location>
    </subcellularLocation>
</comment>
<dbReference type="EMBL" id="JAHBMH010000007">
    <property type="protein sequence ID" value="KAK1939606.1"/>
    <property type="molecule type" value="Genomic_DNA"/>
</dbReference>
<keyword evidence="8" id="KW-0508">mRNA splicing</keyword>
<feature type="domain" description="UBP-type" evidence="13">
    <location>
        <begin position="85"/>
        <end position="182"/>
    </location>
</feature>
<dbReference type="PROSITE" id="PS50271">
    <property type="entry name" value="ZF_UBP"/>
    <property type="match status" value="1"/>
</dbReference>
<feature type="region of interest" description="Disordered" evidence="11">
    <location>
        <begin position="1"/>
        <end position="31"/>
    </location>
</feature>
<dbReference type="FunFam" id="3.30.40.10:FF:000068">
    <property type="entry name" value="U4/U6.U5 tri-snRNP-associated protein 2"/>
    <property type="match status" value="1"/>
</dbReference>
<evidence type="ECO:0000256" key="6">
    <source>
        <dbReference type="ARBA" id="ARBA00022771"/>
    </source>
</evidence>
<dbReference type="InterPro" id="IPR001607">
    <property type="entry name" value="Znf_UBP"/>
</dbReference>
<evidence type="ECO:0000256" key="11">
    <source>
        <dbReference type="SAM" id="MobiDB-lite"/>
    </source>
</evidence>
<dbReference type="CDD" id="cd02669">
    <property type="entry name" value="Peptidase_C19M"/>
    <property type="match status" value="1"/>
</dbReference>
<evidence type="ECO:0000256" key="2">
    <source>
        <dbReference type="ARBA" id="ARBA00009085"/>
    </source>
</evidence>
<gene>
    <name evidence="14" type="ORF">X943_001466</name>
</gene>